<proteinExistence type="inferred from homology"/>
<keyword evidence="9" id="KW-1185">Reference proteome</keyword>
<evidence type="ECO:0000256" key="3">
    <source>
        <dbReference type="ARBA" id="ARBA00022475"/>
    </source>
</evidence>
<dbReference type="GO" id="GO:0005886">
    <property type="term" value="C:plasma membrane"/>
    <property type="evidence" value="ECO:0007669"/>
    <property type="project" value="UniProtKB-SubCell"/>
</dbReference>
<dbReference type="AlphaFoldDB" id="A0A1G7B9Q7"/>
<dbReference type="PANTHER" id="PTHR30250">
    <property type="entry name" value="PST FAMILY PREDICTED COLANIC ACID TRANSPORTER"/>
    <property type="match status" value="1"/>
</dbReference>
<evidence type="ECO:0000256" key="5">
    <source>
        <dbReference type="ARBA" id="ARBA00022989"/>
    </source>
</evidence>
<dbReference type="OrthoDB" id="9770347at2"/>
<feature type="transmembrane region" description="Helical" evidence="7">
    <location>
        <begin position="38"/>
        <end position="57"/>
    </location>
</feature>
<keyword evidence="6 7" id="KW-0472">Membrane</keyword>
<dbReference type="PANTHER" id="PTHR30250:SF10">
    <property type="entry name" value="LIPOPOLYSACCHARIDE BIOSYNTHESIS PROTEIN WZXC"/>
    <property type="match status" value="1"/>
</dbReference>
<keyword evidence="3" id="KW-1003">Cell membrane</keyword>
<feature type="transmembrane region" description="Helical" evidence="7">
    <location>
        <begin position="418"/>
        <end position="436"/>
    </location>
</feature>
<dbReference type="Proteomes" id="UP000199344">
    <property type="component" value="Unassembled WGS sequence"/>
</dbReference>
<comment type="subcellular location">
    <subcellularLocation>
        <location evidence="1">Cell membrane</location>
        <topology evidence="1">Multi-pass membrane protein</topology>
    </subcellularLocation>
</comment>
<sequence>MARFKLWIGASAADTITRLAVQLGSTMVVARILSPEEFGLASMVLGVNTIMAAFIGLPFEESLAQRRKLYTAHLETALFVSAVLTVVSVLISVLCGPAIEHLADAPGFAMALIVSSLLLFAQGPGAVARAIARRHRRFVDLSICTAASTVLACGAAVLAAFAGWGVYALVLQRLLPLVFFPILALGFLHWRGQRIWLPMRWHAVRFRELFRFSWLHLADVGVTNAGPAALSFLVNAYFGQAILGQLNIALRIVDPLRMALMSVGHNLAFSVLVRLQTDVSRLTAKAGDIAAATGFVIIPAFVGLAISTPVLLPMLVGPGWEASIPLSQMLCLGVGLSLPFRFYFSGYSALGRPEYGLISSTLALAAMALLFVLAARAGLDAAAGIAFVSYEAATVVVAVAFAIFLLGRDMVPALTRMARIWLGALIMAGIIHWLYLRDPEIAVSGTKLLAIVLTGMVVYPVAMLVVCPACLRGFIGFVRDR</sequence>
<feature type="transmembrane region" description="Helical" evidence="7">
    <location>
        <begin position="381"/>
        <end position="406"/>
    </location>
</feature>
<dbReference type="Pfam" id="PF13440">
    <property type="entry name" value="Polysacc_synt_3"/>
    <property type="match status" value="1"/>
</dbReference>
<keyword evidence="4 7" id="KW-0812">Transmembrane</keyword>
<name>A0A1G7B9Q7_9RHOB</name>
<feature type="transmembrane region" description="Helical" evidence="7">
    <location>
        <begin position="448"/>
        <end position="471"/>
    </location>
</feature>
<feature type="transmembrane region" description="Helical" evidence="7">
    <location>
        <begin position="105"/>
        <end position="127"/>
    </location>
</feature>
<feature type="transmembrane region" description="Helical" evidence="7">
    <location>
        <begin position="170"/>
        <end position="191"/>
    </location>
</feature>
<dbReference type="InterPro" id="IPR050833">
    <property type="entry name" value="Poly_Biosynth_Transport"/>
</dbReference>
<evidence type="ECO:0000313" key="9">
    <source>
        <dbReference type="Proteomes" id="UP000199344"/>
    </source>
</evidence>
<evidence type="ECO:0000256" key="4">
    <source>
        <dbReference type="ARBA" id="ARBA00022692"/>
    </source>
</evidence>
<protein>
    <submittedName>
        <fullName evidence="8">Membrane protein involved in the export of O-antigen and teichoic acid</fullName>
    </submittedName>
</protein>
<evidence type="ECO:0000256" key="2">
    <source>
        <dbReference type="ARBA" id="ARBA00007430"/>
    </source>
</evidence>
<gene>
    <name evidence="8" type="ORF">SAMN05421538_10527</name>
</gene>
<feature type="transmembrane region" description="Helical" evidence="7">
    <location>
        <begin position="289"/>
        <end position="312"/>
    </location>
</feature>
<feature type="transmembrane region" description="Helical" evidence="7">
    <location>
        <begin position="139"/>
        <end position="164"/>
    </location>
</feature>
<feature type="transmembrane region" description="Helical" evidence="7">
    <location>
        <begin position="78"/>
        <end position="99"/>
    </location>
</feature>
<feature type="transmembrane region" description="Helical" evidence="7">
    <location>
        <begin position="355"/>
        <end position="375"/>
    </location>
</feature>
<evidence type="ECO:0000256" key="6">
    <source>
        <dbReference type="ARBA" id="ARBA00023136"/>
    </source>
</evidence>
<dbReference type="STRING" id="591205.SAMN05421538_10527"/>
<dbReference type="RefSeq" id="WP_090523208.1">
    <property type="nucleotide sequence ID" value="NZ_FNAH01000005.1"/>
</dbReference>
<evidence type="ECO:0000256" key="1">
    <source>
        <dbReference type="ARBA" id="ARBA00004651"/>
    </source>
</evidence>
<evidence type="ECO:0000256" key="7">
    <source>
        <dbReference type="SAM" id="Phobius"/>
    </source>
</evidence>
<organism evidence="8 9">
    <name type="scientific">Paracoccus isoporae</name>
    <dbReference type="NCBI Taxonomy" id="591205"/>
    <lineage>
        <taxon>Bacteria</taxon>
        <taxon>Pseudomonadati</taxon>
        <taxon>Pseudomonadota</taxon>
        <taxon>Alphaproteobacteria</taxon>
        <taxon>Rhodobacterales</taxon>
        <taxon>Paracoccaceae</taxon>
        <taxon>Paracoccus</taxon>
    </lineage>
</organism>
<reference evidence="8 9" key="1">
    <citation type="submission" date="2016-10" db="EMBL/GenBank/DDBJ databases">
        <authorList>
            <person name="de Groot N.N."/>
        </authorList>
    </citation>
    <scope>NUCLEOTIDE SEQUENCE [LARGE SCALE GENOMIC DNA]</scope>
    <source>
        <strain evidence="8 9">DSM 22220</strain>
    </source>
</reference>
<comment type="similarity">
    <text evidence="2">Belongs to the polysaccharide synthase family.</text>
</comment>
<keyword evidence="5 7" id="KW-1133">Transmembrane helix</keyword>
<evidence type="ECO:0000313" key="8">
    <source>
        <dbReference type="EMBL" id="SDE23819.1"/>
    </source>
</evidence>
<accession>A0A1G7B9Q7</accession>
<feature type="transmembrane region" description="Helical" evidence="7">
    <location>
        <begin position="324"/>
        <end position="343"/>
    </location>
</feature>
<dbReference type="EMBL" id="FNAH01000005">
    <property type="protein sequence ID" value="SDE23819.1"/>
    <property type="molecule type" value="Genomic_DNA"/>
</dbReference>